<dbReference type="OrthoDB" id="10519917at2759"/>
<evidence type="ECO:0000313" key="3">
    <source>
        <dbReference type="Proteomes" id="UP000758155"/>
    </source>
</evidence>
<dbReference type="AlphaFoldDB" id="A0A9P4WS96"/>
<dbReference type="Proteomes" id="UP000758155">
    <property type="component" value="Unassembled WGS sequence"/>
</dbReference>
<keyword evidence="3" id="KW-1185">Reference proteome</keyword>
<accession>A0A9P4WS96</accession>
<proteinExistence type="predicted"/>
<feature type="compositionally biased region" description="Basic and acidic residues" evidence="1">
    <location>
        <begin position="72"/>
        <end position="82"/>
    </location>
</feature>
<comment type="caution">
    <text evidence="2">The sequence shown here is derived from an EMBL/GenBank/DDBJ whole genome shotgun (WGS) entry which is preliminary data.</text>
</comment>
<protein>
    <submittedName>
        <fullName evidence="2">Uncharacterized protein</fullName>
    </submittedName>
</protein>
<reference evidence="2" key="1">
    <citation type="submission" date="2019-04" db="EMBL/GenBank/DDBJ databases">
        <title>Sequencing of skin fungus with MAO and IRED activity.</title>
        <authorList>
            <person name="Marsaioli A.J."/>
            <person name="Bonatto J.M.C."/>
            <person name="Reis Junior O."/>
        </authorList>
    </citation>
    <scope>NUCLEOTIDE SEQUENCE</scope>
    <source>
        <strain evidence="2">28M1</strain>
    </source>
</reference>
<feature type="compositionally biased region" description="Basic and acidic residues" evidence="1">
    <location>
        <begin position="90"/>
        <end position="100"/>
    </location>
</feature>
<gene>
    <name evidence="2" type="ORF">E8E12_001683</name>
</gene>
<dbReference type="EMBL" id="SWKV01000021">
    <property type="protein sequence ID" value="KAF3041275.1"/>
    <property type="molecule type" value="Genomic_DNA"/>
</dbReference>
<organism evidence="2 3">
    <name type="scientific">Didymella heteroderae</name>
    <dbReference type="NCBI Taxonomy" id="1769908"/>
    <lineage>
        <taxon>Eukaryota</taxon>
        <taxon>Fungi</taxon>
        <taxon>Dikarya</taxon>
        <taxon>Ascomycota</taxon>
        <taxon>Pezizomycotina</taxon>
        <taxon>Dothideomycetes</taxon>
        <taxon>Pleosporomycetidae</taxon>
        <taxon>Pleosporales</taxon>
        <taxon>Pleosporineae</taxon>
        <taxon>Didymellaceae</taxon>
        <taxon>Didymella</taxon>
    </lineage>
</organism>
<evidence type="ECO:0000256" key="1">
    <source>
        <dbReference type="SAM" id="MobiDB-lite"/>
    </source>
</evidence>
<name>A0A9P4WS96_9PLEO</name>
<feature type="compositionally biased region" description="Basic and acidic residues" evidence="1">
    <location>
        <begin position="10"/>
        <end position="26"/>
    </location>
</feature>
<feature type="region of interest" description="Disordered" evidence="1">
    <location>
        <begin position="1"/>
        <end position="100"/>
    </location>
</feature>
<evidence type="ECO:0000313" key="2">
    <source>
        <dbReference type="EMBL" id="KAF3041275.1"/>
    </source>
</evidence>
<sequence>MTDEQLQRLTAERDAASGEERKRLEGEVGAAEGRLEFQRGKKERQRQRGQRELDGAVAPKPLDGALYSSTGRRAEGDRKTEFEGWAVLPDSRDEEERKKK</sequence>